<feature type="transmembrane region" description="Helical" evidence="1">
    <location>
        <begin position="138"/>
        <end position="160"/>
    </location>
</feature>
<dbReference type="Proteomes" id="UP001642483">
    <property type="component" value="Unassembled WGS sequence"/>
</dbReference>
<keyword evidence="1" id="KW-0812">Transmembrane</keyword>
<sequence length="246" mass="26983">MAKEKRISPDNADKLYYENSSTVAGTEIEVCVGFANWTACNSSFALELGNTLHVDLNVKSQYVVVTCTCDQADLSNAANEKCDVTISAKGVDSSKVKKATRNILKGLRFSVSKVEFAKCSVTDKSLRTSAFEDNLSTWIPIIVVIGLLLLISAAAGVWCCMKKRSKHILSDEKMLKDDVKTKPEGTDNPCLRYSEVDALPSPTGNTTTILDSQQMAQDESAYNNGIEPYTTKEFLAIPMETEETRL</sequence>
<evidence type="ECO:0000313" key="2">
    <source>
        <dbReference type="EMBL" id="CAK8690219.1"/>
    </source>
</evidence>
<reference evidence="2 3" key="1">
    <citation type="submission" date="2024-02" db="EMBL/GenBank/DDBJ databases">
        <authorList>
            <person name="Daric V."/>
            <person name="Darras S."/>
        </authorList>
    </citation>
    <scope>NUCLEOTIDE SEQUENCE [LARGE SCALE GENOMIC DNA]</scope>
</reference>
<comment type="caution">
    <text evidence="2">The sequence shown here is derived from an EMBL/GenBank/DDBJ whole genome shotgun (WGS) entry which is preliminary data.</text>
</comment>
<name>A0ABP0GEK9_CLALP</name>
<accession>A0ABP0GEK9</accession>
<evidence type="ECO:0000313" key="3">
    <source>
        <dbReference type="Proteomes" id="UP001642483"/>
    </source>
</evidence>
<organism evidence="2 3">
    <name type="scientific">Clavelina lepadiformis</name>
    <name type="common">Light-bulb sea squirt</name>
    <name type="synonym">Ascidia lepadiformis</name>
    <dbReference type="NCBI Taxonomy" id="159417"/>
    <lineage>
        <taxon>Eukaryota</taxon>
        <taxon>Metazoa</taxon>
        <taxon>Chordata</taxon>
        <taxon>Tunicata</taxon>
        <taxon>Ascidiacea</taxon>
        <taxon>Aplousobranchia</taxon>
        <taxon>Clavelinidae</taxon>
        <taxon>Clavelina</taxon>
    </lineage>
</organism>
<keyword evidence="1" id="KW-1133">Transmembrane helix</keyword>
<protein>
    <submittedName>
        <fullName evidence="2">Uncharacterized protein</fullName>
    </submittedName>
</protein>
<proteinExistence type="predicted"/>
<evidence type="ECO:0000256" key="1">
    <source>
        <dbReference type="SAM" id="Phobius"/>
    </source>
</evidence>
<gene>
    <name evidence="2" type="ORF">CVLEPA_LOCUS22853</name>
</gene>
<keyword evidence="1" id="KW-0472">Membrane</keyword>
<dbReference type="EMBL" id="CAWYQH010000114">
    <property type="protein sequence ID" value="CAK8690219.1"/>
    <property type="molecule type" value="Genomic_DNA"/>
</dbReference>
<keyword evidence="3" id="KW-1185">Reference proteome</keyword>